<dbReference type="Proteomes" id="UP000015103">
    <property type="component" value="Unassembled WGS sequence"/>
</dbReference>
<keyword evidence="1" id="KW-0472">Membrane</keyword>
<proteinExistence type="predicted"/>
<sequence length="98" mass="11234">MDWRKCEVLEARRKLSNIIMLSFRIGLTEEELIKLNTVRTLIKMKCVKDINYLRTVLTISVLSLITLMLFSTTTVIIAHNQKYASCVNHTPPPISQAT</sequence>
<dbReference type="EMBL" id="ACPB03002806">
    <property type="status" value="NOT_ANNOTATED_CDS"/>
    <property type="molecule type" value="Genomic_DNA"/>
</dbReference>
<name>A0ABL0EJX7_RHOPR</name>
<accession>A0ABL0EJX7</accession>
<keyword evidence="1" id="KW-1133">Transmembrane helix</keyword>
<evidence type="ECO:0000313" key="3">
    <source>
        <dbReference type="Proteomes" id="UP000015103"/>
    </source>
</evidence>
<keyword evidence="3" id="KW-1185">Reference proteome</keyword>
<dbReference type="EnsemblMetazoa" id="RPRC017868.R192">
    <property type="protein sequence ID" value="RPRC017868.P192"/>
    <property type="gene ID" value="RPRC017868"/>
</dbReference>
<organism evidence="2 3">
    <name type="scientific">Rhodnius prolixus</name>
    <name type="common">Triatomid bug</name>
    <dbReference type="NCBI Taxonomy" id="13249"/>
    <lineage>
        <taxon>Eukaryota</taxon>
        <taxon>Metazoa</taxon>
        <taxon>Ecdysozoa</taxon>
        <taxon>Arthropoda</taxon>
        <taxon>Hexapoda</taxon>
        <taxon>Insecta</taxon>
        <taxon>Pterygota</taxon>
        <taxon>Neoptera</taxon>
        <taxon>Paraneoptera</taxon>
        <taxon>Hemiptera</taxon>
        <taxon>Heteroptera</taxon>
        <taxon>Panheteroptera</taxon>
        <taxon>Cimicomorpha</taxon>
        <taxon>Reduviidae</taxon>
        <taxon>Triatominae</taxon>
        <taxon>Rhodnius</taxon>
    </lineage>
</organism>
<evidence type="ECO:0000313" key="2">
    <source>
        <dbReference type="EnsemblMetazoa" id="RPRC017868.P192"/>
    </source>
</evidence>
<evidence type="ECO:0000256" key="1">
    <source>
        <dbReference type="SAM" id="Phobius"/>
    </source>
</evidence>
<keyword evidence="1" id="KW-0812">Transmembrane</keyword>
<protein>
    <submittedName>
        <fullName evidence="2">Uncharacterized protein</fullName>
    </submittedName>
</protein>
<feature type="transmembrane region" description="Helical" evidence="1">
    <location>
        <begin position="52"/>
        <end position="78"/>
    </location>
</feature>
<reference evidence="2" key="1">
    <citation type="submission" date="2025-05" db="UniProtKB">
        <authorList>
            <consortium name="EnsemblMetazoa"/>
        </authorList>
    </citation>
    <scope>IDENTIFICATION</scope>
</reference>